<reference evidence="5" key="1">
    <citation type="journal article" date="2019" name="Int. J. Syst. Evol. Microbiol.">
        <title>The Global Catalogue of Microorganisms (GCM) 10K type strain sequencing project: providing services to taxonomists for standard genome sequencing and annotation.</title>
        <authorList>
            <consortium name="The Broad Institute Genomics Platform"/>
            <consortium name="The Broad Institute Genome Sequencing Center for Infectious Disease"/>
            <person name="Wu L."/>
            <person name="Ma J."/>
        </authorList>
    </citation>
    <scope>NUCLEOTIDE SEQUENCE [LARGE SCALE GENOMIC DNA]</scope>
    <source>
        <strain evidence="5">KCTC 42644</strain>
    </source>
</reference>
<organism evidence="4 5">
    <name type="scientific">Sphingoaurantiacus capsulatus</name>
    <dbReference type="NCBI Taxonomy" id="1771310"/>
    <lineage>
        <taxon>Bacteria</taxon>
        <taxon>Pseudomonadati</taxon>
        <taxon>Pseudomonadota</taxon>
        <taxon>Alphaproteobacteria</taxon>
        <taxon>Sphingomonadales</taxon>
        <taxon>Sphingosinicellaceae</taxon>
        <taxon>Sphingoaurantiacus</taxon>
    </lineage>
</organism>
<comment type="subcellular location">
    <subcellularLocation>
        <location evidence="1">Cell envelope</location>
    </subcellularLocation>
</comment>
<evidence type="ECO:0000256" key="1">
    <source>
        <dbReference type="ARBA" id="ARBA00004196"/>
    </source>
</evidence>
<comment type="caution">
    <text evidence="4">The sequence shown here is derived from an EMBL/GenBank/DDBJ whole genome shotgun (WGS) entry which is preliminary data.</text>
</comment>
<evidence type="ECO:0000313" key="4">
    <source>
        <dbReference type="EMBL" id="MFC3714519.1"/>
    </source>
</evidence>
<keyword evidence="5" id="KW-1185">Reference proteome</keyword>
<dbReference type="Gene3D" id="2.70.98.70">
    <property type="match status" value="1"/>
</dbReference>
<dbReference type="Pfam" id="PF07940">
    <property type="entry name" value="Hepar_II_III_C"/>
    <property type="match status" value="1"/>
</dbReference>
<dbReference type="InterPro" id="IPR012480">
    <property type="entry name" value="Hepar_II_III_C"/>
</dbReference>
<evidence type="ECO:0000259" key="3">
    <source>
        <dbReference type="Pfam" id="PF07940"/>
    </source>
</evidence>
<feature type="domain" description="Heparinase II/III-like C-terminal" evidence="3">
    <location>
        <begin position="328"/>
        <end position="573"/>
    </location>
</feature>
<gene>
    <name evidence="4" type="ORF">ACFOMD_18275</name>
</gene>
<name>A0ABV7XGW9_9SPHN</name>
<dbReference type="Proteomes" id="UP001595615">
    <property type="component" value="Unassembled WGS sequence"/>
</dbReference>
<dbReference type="InterPro" id="IPR008929">
    <property type="entry name" value="Chondroitin_lyas"/>
</dbReference>
<feature type="region of interest" description="Disordered" evidence="2">
    <location>
        <begin position="1"/>
        <end position="26"/>
    </location>
</feature>
<dbReference type="Gene3D" id="1.50.10.100">
    <property type="entry name" value="Chondroitin AC/alginate lyase"/>
    <property type="match status" value="1"/>
</dbReference>
<dbReference type="RefSeq" id="WP_380864236.1">
    <property type="nucleotide sequence ID" value="NZ_JBHRXV010000018.1"/>
</dbReference>
<dbReference type="EMBL" id="JBHRXV010000018">
    <property type="protein sequence ID" value="MFC3714519.1"/>
    <property type="molecule type" value="Genomic_DNA"/>
</dbReference>
<evidence type="ECO:0000256" key="2">
    <source>
        <dbReference type="SAM" id="MobiDB-lite"/>
    </source>
</evidence>
<evidence type="ECO:0000313" key="5">
    <source>
        <dbReference type="Proteomes" id="UP001595615"/>
    </source>
</evidence>
<protein>
    <submittedName>
        <fullName evidence="4">Heparinase II/III family protein</fullName>
    </submittedName>
</protein>
<sequence>MSEPDDKLTGDIAPAEQRLTREGGDKGLSLSERLSGALALVGYKSALHKLRLHGKFPLKLITVPKDPIPGDAAIGAALVQGQLRHGGANVAARDFAAALTTAPPAWRDWAHGFVFLRDLAAAANRSAGAKIAEPLAAAWVEAYSEFEAESWRPDLIGKRILFWTAYAPYVLASTDLVYRSHILNHIARGSRHLERAIDKAHDGLPRLWAHAGLLAANLLIPGGDARLAKTEGSFEKALDQTLLPDGGVVSRSPLDQLELLELLLLVQALYESRQLRPADFVTAAATRLVPGLKGSVMGDGLFAPMHGGSLGSAERIARAVELSGVMARPARTGTYSGVQRMTGGRTVIVLDAGPPPIARVSANAHAGTLGFEFSDGAARIVVACGGTMGLPRPLPPELASLLATSAAHSTLVLGDVNSTRLRDDGSLGRGVEEVVANRHESEEGVWVEACHDGYARRYGLLHHRRLYLSADGLDFRGEDALEPAKGKSSRKGAGHGFDIRFHLGNGIEAAPTADGQGALLQVMNGALWQFKARGGRLAIDESLWIDPDGRPARTHQLVVSGDTTAEGASINWSFKRAR</sequence>
<proteinExistence type="predicted"/>
<accession>A0ABV7XGW9</accession>